<dbReference type="Proteomes" id="UP000199032">
    <property type="component" value="Unassembled WGS sequence"/>
</dbReference>
<evidence type="ECO:0008006" key="4">
    <source>
        <dbReference type="Google" id="ProtNLM"/>
    </source>
</evidence>
<dbReference type="STRING" id="1742972.COMA1_10802"/>
<dbReference type="Gene3D" id="1.20.120.1490">
    <property type="match status" value="1"/>
</dbReference>
<evidence type="ECO:0000313" key="2">
    <source>
        <dbReference type="EMBL" id="CUS32767.1"/>
    </source>
</evidence>
<sequence>MRTSKGTWIAGLTGAALLTVLAAIPTLVAEGQAMMMHGGHDQAEEGEHEGHYLKHLLKHAKEIGLTQEQVSKLKSVQLDFKRTEARIEADTKVAKLELQALVDDEQSDLNTIQAKVDQLKKSEAACLFAEIKAKRQASSLLTPDQREKERAVHEHMKSSSQHGGGGMGHGGMMGGMMGSMGSGSHGSGGAGGGQQHQH</sequence>
<dbReference type="AlphaFoldDB" id="A0A0S4L6G6"/>
<organism evidence="2 3">
    <name type="scientific">Candidatus Nitrospira nitrosa</name>
    <dbReference type="NCBI Taxonomy" id="1742972"/>
    <lineage>
        <taxon>Bacteria</taxon>
        <taxon>Pseudomonadati</taxon>
        <taxon>Nitrospirota</taxon>
        <taxon>Nitrospiria</taxon>
        <taxon>Nitrospirales</taxon>
        <taxon>Nitrospiraceae</taxon>
        <taxon>Nitrospira</taxon>
    </lineage>
</organism>
<reference evidence="2 3" key="1">
    <citation type="submission" date="2015-10" db="EMBL/GenBank/DDBJ databases">
        <authorList>
            <person name="Gilbert D.G."/>
        </authorList>
    </citation>
    <scope>NUCLEOTIDE SEQUENCE [LARGE SCALE GENOMIC DNA]</scope>
    <source>
        <strain evidence="2">COMA1</strain>
    </source>
</reference>
<evidence type="ECO:0000313" key="3">
    <source>
        <dbReference type="Proteomes" id="UP000199032"/>
    </source>
</evidence>
<evidence type="ECO:0000256" key="1">
    <source>
        <dbReference type="SAM" id="MobiDB-lite"/>
    </source>
</evidence>
<name>A0A0S4L6G6_9BACT</name>
<keyword evidence="3" id="KW-1185">Reference proteome</keyword>
<feature type="compositionally biased region" description="Basic and acidic residues" evidence="1">
    <location>
        <begin position="144"/>
        <end position="157"/>
    </location>
</feature>
<accession>A0A0S4L6G6</accession>
<protein>
    <recommendedName>
        <fullName evidence="4">Periplasmic heavy metal sensor</fullName>
    </recommendedName>
</protein>
<proteinExistence type="predicted"/>
<gene>
    <name evidence="2" type="ORF">COMA1_10802</name>
</gene>
<feature type="region of interest" description="Disordered" evidence="1">
    <location>
        <begin position="139"/>
        <end position="198"/>
    </location>
</feature>
<feature type="compositionally biased region" description="Gly residues" evidence="1">
    <location>
        <begin position="162"/>
        <end position="198"/>
    </location>
</feature>
<dbReference type="OrthoDB" id="9853464at2"/>
<dbReference type="RefSeq" id="WP_090744001.1">
    <property type="nucleotide sequence ID" value="NZ_CZQA01000001.1"/>
</dbReference>
<dbReference type="EMBL" id="CZQA01000001">
    <property type="protein sequence ID" value="CUS32767.1"/>
    <property type="molecule type" value="Genomic_DNA"/>
</dbReference>